<dbReference type="InterPro" id="IPR009091">
    <property type="entry name" value="RCC1/BLIP-II"/>
</dbReference>
<evidence type="ECO:0000313" key="1">
    <source>
        <dbReference type="EMBL" id="KKK60205.1"/>
    </source>
</evidence>
<dbReference type="InterPro" id="IPR000408">
    <property type="entry name" value="Reg_chr_condens"/>
</dbReference>
<sequence>MGQGHTSQISVPGRVPGLKDIVSVTAGIDHSIALKRNGNIWSWGSNKYGQTGLYDEINIVLSPKMIKEIDNVEMVISGSYHSVALRRDGTVWAWGMKYSKRYKNDYNPTLISGLKGVVHISAGYQFSIAVKGR</sequence>
<proteinExistence type="predicted"/>
<name>A0A0F8XGR8_9ZZZZ</name>
<gene>
    <name evidence="1" type="ORF">LCGC14_3026680</name>
</gene>
<dbReference type="AlphaFoldDB" id="A0A0F8XGR8"/>
<dbReference type="PANTHER" id="PTHR45982:SF1">
    <property type="entry name" value="REGULATOR OF CHROMOSOME CONDENSATION"/>
    <property type="match status" value="1"/>
</dbReference>
<protein>
    <submittedName>
        <fullName evidence="1">Uncharacterized protein</fullName>
    </submittedName>
</protein>
<dbReference type="InterPro" id="IPR051553">
    <property type="entry name" value="Ran_GTPase-activating"/>
</dbReference>
<comment type="caution">
    <text evidence="1">The sequence shown here is derived from an EMBL/GenBank/DDBJ whole genome shotgun (WGS) entry which is preliminary data.</text>
</comment>
<dbReference type="GO" id="GO:0005737">
    <property type="term" value="C:cytoplasm"/>
    <property type="evidence" value="ECO:0007669"/>
    <property type="project" value="TreeGrafter"/>
</dbReference>
<dbReference type="Pfam" id="PF13540">
    <property type="entry name" value="RCC1_2"/>
    <property type="match status" value="2"/>
</dbReference>
<organism evidence="1">
    <name type="scientific">marine sediment metagenome</name>
    <dbReference type="NCBI Taxonomy" id="412755"/>
    <lineage>
        <taxon>unclassified sequences</taxon>
        <taxon>metagenomes</taxon>
        <taxon>ecological metagenomes</taxon>
    </lineage>
</organism>
<reference evidence="1" key="1">
    <citation type="journal article" date="2015" name="Nature">
        <title>Complex archaea that bridge the gap between prokaryotes and eukaryotes.</title>
        <authorList>
            <person name="Spang A."/>
            <person name="Saw J.H."/>
            <person name="Jorgensen S.L."/>
            <person name="Zaremba-Niedzwiedzka K."/>
            <person name="Martijn J."/>
            <person name="Lind A.E."/>
            <person name="van Eijk R."/>
            <person name="Schleper C."/>
            <person name="Guy L."/>
            <person name="Ettema T.J."/>
        </authorList>
    </citation>
    <scope>NUCLEOTIDE SEQUENCE</scope>
</reference>
<dbReference type="GO" id="GO:0005085">
    <property type="term" value="F:guanyl-nucleotide exchange factor activity"/>
    <property type="evidence" value="ECO:0007669"/>
    <property type="project" value="TreeGrafter"/>
</dbReference>
<dbReference type="Gene3D" id="2.130.10.30">
    <property type="entry name" value="Regulator of chromosome condensation 1/beta-lactamase-inhibitor protein II"/>
    <property type="match status" value="1"/>
</dbReference>
<dbReference type="SUPFAM" id="SSF50985">
    <property type="entry name" value="RCC1/BLIP-II"/>
    <property type="match status" value="1"/>
</dbReference>
<accession>A0A0F8XGR8</accession>
<dbReference type="PROSITE" id="PS50012">
    <property type="entry name" value="RCC1_3"/>
    <property type="match status" value="2"/>
</dbReference>
<dbReference type="EMBL" id="LAZR01063087">
    <property type="protein sequence ID" value="KKK60205.1"/>
    <property type="molecule type" value="Genomic_DNA"/>
</dbReference>
<dbReference type="PANTHER" id="PTHR45982">
    <property type="entry name" value="REGULATOR OF CHROMOSOME CONDENSATION"/>
    <property type="match status" value="1"/>
</dbReference>
<dbReference type="PROSITE" id="PS00626">
    <property type="entry name" value="RCC1_2"/>
    <property type="match status" value="1"/>
</dbReference>